<evidence type="ECO:0000313" key="1">
    <source>
        <dbReference type="Proteomes" id="UP000095283"/>
    </source>
</evidence>
<dbReference type="Proteomes" id="UP000095283">
    <property type="component" value="Unplaced"/>
</dbReference>
<dbReference type="WBParaSite" id="Hba_10207">
    <property type="protein sequence ID" value="Hba_10207"/>
    <property type="gene ID" value="Hba_10207"/>
</dbReference>
<dbReference type="AlphaFoldDB" id="A0A1I7WY86"/>
<organism evidence="1 2">
    <name type="scientific">Heterorhabditis bacteriophora</name>
    <name type="common">Entomopathogenic nematode worm</name>
    <dbReference type="NCBI Taxonomy" id="37862"/>
    <lineage>
        <taxon>Eukaryota</taxon>
        <taxon>Metazoa</taxon>
        <taxon>Ecdysozoa</taxon>
        <taxon>Nematoda</taxon>
        <taxon>Chromadorea</taxon>
        <taxon>Rhabditida</taxon>
        <taxon>Rhabditina</taxon>
        <taxon>Rhabditomorpha</taxon>
        <taxon>Strongyloidea</taxon>
        <taxon>Heterorhabditidae</taxon>
        <taxon>Heterorhabditis</taxon>
    </lineage>
</organism>
<reference evidence="2" key="1">
    <citation type="submission" date="2016-11" db="UniProtKB">
        <authorList>
            <consortium name="WormBaseParasite"/>
        </authorList>
    </citation>
    <scope>IDENTIFICATION</scope>
</reference>
<keyword evidence="1" id="KW-1185">Reference proteome</keyword>
<name>A0A1I7WY86_HETBA</name>
<protein>
    <submittedName>
        <fullName evidence="2">Uncharacterized protein</fullName>
    </submittedName>
</protein>
<accession>A0A1I7WY86</accession>
<sequence length="19" mass="2279">MNSFNQQKVIESEGKYFDD</sequence>
<evidence type="ECO:0000313" key="2">
    <source>
        <dbReference type="WBParaSite" id="Hba_10207"/>
    </source>
</evidence>
<proteinExistence type="predicted"/>